<gene>
    <name evidence="1" type="ORF">PHYPA_009126</name>
</gene>
<proteinExistence type="predicted"/>
<evidence type="ECO:0000313" key="1">
    <source>
        <dbReference type="EMBL" id="PNR52751.1"/>
    </source>
</evidence>
<dbReference type="InParanoid" id="A0A2K1KG51"/>
<keyword evidence="3" id="KW-1185">Reference proteome</keyword>
<reference evidence="1 3" key="2">
    <citation type="journal article" date="2018" name="Plant J.">
        <title>The Physcomitrella patens chromosome-scale assembly reveals moss genome structure and evolution.</title>
        <authorList>
            <person name="Lang D."/>
            <person name="Ullrich K.K."/>
            <person name="Murat F."/>
            <person name="Fuchs J."/>
            <person name="Jenkins J."/>
            <person name="Haas F.B."/>
            <person name="Piednoel M."/>
            <person name="Gundlach H."/>
            <person name="Van Bel M."/>
            <person name="Meyberg R."/>
            <person name="Vives C."/>
            <person name="Morata J."/>
            <person name="Symeonidi A."/>
            <person name="Hiss M."/>
            <person name="Muchero W."/>
            <person name="Kamisugi Y."/>
            <person name="Saleh O."/>
            <person name="Blanc G."/>
            <person name="Decker E.L."/>
            <person name="van Gessel N."/>
            <person name="Grimwood J."/>
            <person name="Hayes R.D."/>
            <person name="Graham S.W."/>
            <person name="Gunter L.E."/>
            <person name="McDaniel S.F."/>
            <person name="Hoernstein S.N.W."/>
            <person name="Larsson A."/>
            <person name="Li F.W."/>
            <person name="Perroud P.F."/>
            <person name="Phillips J."/>
            <person name="Ranjan P."/>
            <person name="Rokshar D.S."/>
            <person name="Rothfels C.J."/>
            <person name="Schneider L."/>
            <person name="Shu S."/>
            <person name="Stevenson D.W."/>
            <person name="Thummler F."/>
            <person name="Tillich M."/>
            <person name="Villarreal Aguilar J.C."/>
            <person name="Widiez T."/>
            <person name="Wong G.K."/>
            <person name="Wymore A."/>
            <person name="Zhang Y."/>
            <person name="Zimmer A.D."/>
            <person name="Quatrano R.S."/>
            <person name="Mayer K.F.X."/>
            <person name="Goodstein D."/>
            <person name="Casacuberta J.M."/>
            <person name="Vandepoele K."/>
            <person name="Reski R."/>
            <person name="Cuming A.C."/>
            <person name="Tuskan G.A."/>
            <person name="Maumus F."/>
            <person name="Salse J."/>
            <person name="Schmutz J."/>
            <person name="Rensing S.A."/>
        </authorList>
    </citation>
    <scope>NUCLEOTIDE SEQUENCE [LARGE SCALE GENOMIC DNA]</scope>
    <source>
        <strain evidence="2 3">cv. Gransden 2004</strain>
    </source>
</reference>
<dbReference type="Gramene" id="Pp3c6_18059V3.1">
    <property type="protein sequence ID" value="PAC:32977683.CDS.1"/>
    <property type="gene ID" value="Pp3c6_18059"/>
</dbReference>
<evidence type="ECO:0000313" key="2">
    <source>
        <dbReference type="EnsemblPlants" id="PAC:32977683.CDS.1"/>
    </source>
</evidence>
<sequence length="109" mass="11911">MLMGDQRCETSRVFSAGLSQEMHRLIILPLILLLRLLLCLLLQRWDHAPCAASLFVCTASLCRHAFSCVCGIDLGASPQARIPRSDQILSTPTASHTHALIDGCLILIS</sequence>
<protein>
    <submittedName>
        <fullName evidence="1 2">Uncharacterized protein</fullName>
    </submittedName>
</protein>
<name>A0A2K1KG51_PHYPA</name>
<dbReference type="AlphaFoldDB" id="A0A2K1KG51"/>
<dbReference type="Proteomes" id="UP000006727">
    <property type="component" value="Chromosome 6"/>
</dbReference>
<dbReference type="EnsemblPlants" id="Pp3c6_18059V3.1">
    <property type="protein sequence ID" value="PAC:32977683.CDS.1"/>
    <property type="gene ID" value="Pp3c6_18059"/>
</dbReference>
<evidence type="ECO:0000313" key="3">
    <source>
        <dbReference type="Proteomes" id="UP000006727"/>
    </source>
</evidence>
<reference evidence="2" key="3">
    <citation type="submission" date="2020-12" db="UniProtKB">
        <authorList>
            <consortium name="EnsemblPlants"/>
        </authorList>
    </citation>
    <scope>IDENTIFICATION</scope>
</reference>
<reference evidence="1 3" key="1">
    <citation type="journal article" date="2008" name="Science">
        <title>The Physcomitrella genome reveals evolutionary insights into the conquest of land by plants.</title>
        <authorList>
            <person name="Rensing S."/>
            <person name="Lang D."/>
            <person name="Zimmer A."/>
            <person name="Terry A."/>
            <person name="Salamov A."/>
            <person name="Shapiro H."/>
            <person name="Nishiyama T."/>
            <person name="Perroud P.-F."/>
            <person name="Lindquist E."/>
            <person name="Kamisugi Y."/>
            <person name="Tanahashi T."/>
            <person name="Sakakibara K."/>
            <person name="Fujita T."/>
            <person name="Oishi K."/>
            <person name="Shin-I T."/>
            <person name="Kuroki Y."/>
            <person name="Toyoda A."/>
            <person name="Suzuki Y."/>
            <person name="Hashimoto A."/>
            <person name="Yamaguchi K."/>
            <person name="Sugano A."/>
            <person name="Kohara Y."/>
            <person name="Fujiyama A."/>
            <person name="Anterola A."/>
            <person name="Aoki S."/>
            <person name="Ashton N."/>
            <person name="Barbazuk W.B."/>
            <person name="Barker E."/>
            <person name="Bennetzen J."/>
            <person name="Bezanilla M."/>
            <person name="Blankenship R."/>
            <person name="Cho S.H."/>
            <person name="Dutcher S."/>
            <person name="Estelle M."/>
            <person name="Fawcett J.A."/>
            <person name="Gundlach H."/>
            <person name="Hanada K."/>
            <person name="Heyl A."/>
            <person name="Hicks K.A."/>
            <person name="Hugh J."/>
            <person name="Lohr M."/>
            <person name="Mayer K."/>
            <person name="Melkozernov A."/>
            <person name="Murata T."/>
            <person name="Nelson D."/>
            <person name="Pils B."/>
            <person name="Prigge M."/>
            <person name="Reiss B."/>
            <person name="Renner T."/>
            <person name="Rombauts S."/>
            <person name="Rushton P."/>
            <person name="Sanderfoot A."/>
            <person name="Schween G."/>
            <person name="Shiu S.-H."/>
            <person name="Stueber K."/>
            <person name="Theodoulou F.L."/>
            <person name="Tu H."/>
            <person name="Van de Peer Y."/>
            <person name="Verrier P.J."/>
            <person name="Waters E."/>
            <person name="Wood A."/>
            <person name="Yang L."/>
            <person name="Cove D."/>
            <person name="Cuming A."/>
            <person name="Hasebe M."/>
            <person name="Lucas S."/>
            <person name="Mishler D.B."/>
            <person name="Reski R."/>
            <person name="Grigoriev I."/>
            <person name="Quatrano R.S."/>
            <person name="Boore J.L."/>
        </authorList>
    </citation>
    <scope>NUCLEOTIDE SEQUENCE [LARGE SCALE GENOMIC DNA]</scope>
    <source>
        <strain evidence="2 3">cv. Gransden 2004</strain>
    </source>
</reference>
<dbReference type="EMBL" id="ABEU02000006">
    <property type="protein sequence ID" value="PNR52751.1"/>
    <property type="molecule type" value="Genomic_DNA"/>
</dbReference>
<organism evidence="1">
    <name type="scientific">Physcomitrium patens</name>
    <name type="common">Spreading-leaved earth moss</name>
    <name type="synonym">Physcomitrella patens</name>
    <dbReference type="NCBI Taxonomy" id="3218"/>
    <lineage>
        <taxon>Eukaryota</taxon>
        <taxon>Viridiplantae</taxon>
        <taxon>Streptophyta</taxon>
        <taxon>Embryophyta</taxon>
        <taxon>Bryophyta</taxon>
        <taxon>Bryophytina</taxon>
        <taxon>Bryopsida</taxon>
        <taxon>Funariidae</taxon>
        <taxon>Funariales</taxon>
        <taxon>Funariaceae</taxon>
        <taxon>Physcomitrium</taxon>
    </lineage>
</organism>
<accession>A0A2K1KG51</accession>